<reference evidence="2 3" key="1">
    <citation type="journal article" date="2019" name="Mol. Ecol. Resour.">
        <title>Improving Illumina assemblies with Hi-C and long reads: an example with the North African dromedary.</title>
        <authorList>
            <person name="Elbers J.P."/>
            <person name="Rogers M.F."/>
            <person name="Perelman P.L."/>
            <person name="Proskuryakova A.A."/>
            <person name="Serdyukova N.A."/>
            <person name="Johnson W.E."/>
            <person name="Horin P."/>
            <person name="Corander J."/>
            <person name="Murphy D."/>
            <person name="Burger P.A."/>
        </authorList>
    </citation>
    <scope>NUCLEOTIDE SEQUENCE [LARGE SCALE GENOMIC DNA]</scope>
    <source>
        <strain evidence="2">Drom800</strain>
        <tissue evidence="2">Blood</tissue>
    </source>
</reference>
<evidence type="ECO:0000313" key="2">
    <source>
        <dbReference type="EMBL" id="KAB1260313.1"/>
    </source>
</evidence>
<dbReference type="Proteomes" id="UP000299084">
    <property type="component" value="Unassembled WGS sequence"/>
</dbReference>
<dbReference type="GO" id="GO:0016301">
    <property type="term" value="F:kinase activity"/>
    <property type="evidence" value="ECO:0007669"/>
    <property type="project" value="UniProtKB-KW"/>
</dbReference>
<evidence type="ECO:0000256" key="1">
    <source>
        <dbReference type="SAM" id="MobiDB-lite"/>
    </source>
</evidence>
<feature type="compositionally biased region" description="Low complexity" evidence="1">
    <location>
        <begin position="40"/>
        <end position="52"/>
    </location>
</feature>
<keyword evidence="2" id="KW-0418">Kinase</keyword>
<accession>A0A5N4CN01</accession>
<proteinExistence type="predicted"/>
<evidence type="ECO:0000313" key="3">
    <source>
        <dbReference type="Proteomes" id="UP000299084"/>
    </source>
</evidence>
<protein>
    <submittedName>
        <fullName evidence="2">Phosphatidylinositol 4-phosphate 5-kinase type-1 alpha</fullName>
    </submittedName>
</protein>
<name>A0A5N4CN01_CAMDR</name>
<dbReference type="AlphaFoldDB" id="A0A5N4CN01"/>
<dbReference type="EMBL" id="JWIN03000021">
    <property type="protein sequence ID" value="KAB1260313.1"/>
    <property type="molecule type" value="Genomic_DNA"/>
</dbReference>
<organism evidence="2 3">
    <name type="scientific">Camelus dromedarius</name>
    <name type="common">Dromedary</name>
    <name type="synonym">Arabian camel</name>
    <dbReference type="NCBI Taxonomy" id="9838"/>
    <lineage>
        <taxon>Eukaryota</taxon>
        <taxon>Metazoa</taxon>
        <taxon>Chordata</taxon>
        <taxon>Craniata</taxon>
        <taxon>Vertebrata</taxon>
        <taxon>Euteleostomi</taxon>
        <taxon>Mammalia</taxon>
        <taxon>Eutheria</taxon>
        <taxon>Laurasiatheria</taxon>
        <taxon>Artiodactyla</taxon>
        <taxon>Tylopoda</taxon>
        <taxon>Camelidae</taxon>
        <taxon>Camelus</taxon>
    </lineage>
</organism>
<comment type="caution">
    <text evidence="2">The sequence shown here is derived from an EMBL/GenBank/DDBJ whole genome shotgun (WGS) entry which is preliminary data.</text>
</comment>
<keyword evidence="2" id="KW-0808">Transferase</keyword>
<feature type="region of interest" description="Disordered" evidence="1">
    <location>
        <begin position="32"/>
        <end position="54"/>
    </location>
</feature>
<gene>
    <name evidence="2" type="ORF">Cadr_000024839</name>
</gene>
<keyword evidence="3" id="KW-1185">Reference proteome</keyword>
<sequence length="184" mass="20012">MLQAEIGKARHLWTEIGKDITSAVSFPFEVKPSPSKKFRSGSSFSRRAGPSGNSCVTYQPSVSGEHKAQVTTKAEVEPGVHFGRPDVLPQTPPLEKISEVSTVPDPYSSPAAGEALQVLTASSTLLEKPEVTESEFIHVSVWNVGEVCDTLKSIESITDGVEQGIDWQVSRNHQKTWNKILPSL</sequence>